<protein>
    <submittedName>
        <fullName evidence="2">Uncharacterized protein</fullName>
    </submittedName>
</protein>
<keyword evidence="3" id="KW-1185">Reference proteome</keyword>
<feature type="signal peptide" evidence="1">
    <location>
        <begin position="1"/>
        <end position="34"/>
    </location>
</feature>
<reference evidence="2 3" key="1">
    <citation type="submission" date="2017-06" db="EMBL/GenBank/DDBJ databases">
        <authorList>
            <person name="Kim H.J."/>
            <person name="Triplett B.A."/>
        </authorList>
    </citation>
    <scope>NUCLEOTIDE SEQUENCE [LARGE SCALE GENOMIC DNA]</scope>
    <source>
        <strain evidence="2 3">DSM 25597</strain>
    </source>
</reference>
<dbReference type="Proteomes" id="UP000198379">
    <property type="component" value="Unassembled WGS sequence"/>
</dbReference>
<name>A0A238VY05_9FLAO</name>
<organism evidence="2 3">
    <name type="scientific">Dokdonia pacifica</name>
    <dbReference type="NCBI Taxonomy" id="1627892"/>
    <lineage>
        <taxon>Bacteria</taxon>
        <taxon>Pseudomonadati</taxon>
        <taxon>Bacteroidota</taxon>
        <taxon>Flavobacteriia</taxon>
        <taxon>Flavobacteriales</taxon>
        <taxon>Flavobacteriaceae</taxon>
        <taxon>Dokdonia</taxon>
    </lineage>
</organism>
<feature type="chain" id="PRO_5013348518" evidence="1">
    <location>
        <begin position="35"/>
        <end position="271"/>
    </location>
</feature>
<keyword evidence="1" id="KW-0732">Signal</keyword>
<evidence type="ECO:0000256" key="1">
    <source>
        <dbReference type="SAM" id="SignalP"/>
    </source>
</evidence>
<dbReference type="AlphaFoldDB" id="A0A238VY05"/>
<sequence>MYDYIRMIPNQTSPRYPYMIKYIFLLLFSTSVFAQNTAPKTVHVFVALCDNVNQGIVPVPKTLGNGQNPTTNLYWGALYGVKTHFKKSKDWTFIKSIPSENPQILERVLFKHTTTNTYLLADAYDGKYIKQTTIDFLKASSGDFSTFIKIDDKSLDFGGKADLVSYIGHDGLMEFQLDIAITKDTSSTKDAIILACYSKEYFTPYFEKTGATPLVWTTGLMAPEAYTLKWALDGWIQEKSDAEIRELAAQAYHHYQKCGMRGARNLLVTGF</sequence>
<dbReference type="EMBL" id="FZNY01000001">
    <property type="protein sequence ID" value="SNR39027.1"/>
    <property type="molecule type" value="Genomic_DNA"/>
</dbReference>
<evidence type="ECO:0000313" key="2">
    <source>
        <dbReference type="EMBL" id="SNR39027.1"/>
    </source>
</evidence>
<evidence type="ECO:0000313" key="3">
    <source>
        <dbReference type="Proteomes" id="UP000198379"/>
    </source>
</evidence>
<proteinExistence type="predicted"/>
<accession>A0A238VY05</accession>
<gene>
    <name evidence="2" type="ORF">SAMN06265376_101484</name>
</gene>